<evidence type="ECO:0000256" key="1">
    <source>
        <dbReference type="SAM" id="Phobius"/>
    </source>
</evidence>
<keyword evidence="1" id="KW-1133">Transmembrane helix</keyword>
<proteinExistence type="predicted"/>
<dbReference type="Proteomes" id="UP000828390">
    <property type="component" value="Unassembled WGS sequence"/>
</dbReference>
<keyword evidence="1" id="KW-0812">Transmembrane</keyword>
<name>A0A9D4JA45_DREPO</name>
<accession>A0A9D4JA45</accession>
<gene>
    <name evidence="3" type="ORF">DPMN_154190</name>
</gene>
<comment type="caution">
    <text evidence="3">The sequence shown here is derived from an EMBL/GenBank/DDBJ whole genome shotgun (WGS) entry which is preliminary data.</text>
</comment>
<feature type="signal peptide" evidence="2">
    <location>
        <begin position="1"/>
        <end position="18"/>
    </location>
</feature>
<reference evidence="3" key="1">
    <citation type="journal article" date="2019" name="bioRxiv">
        <title>The Genome of the Zebra Mussel, Dreissena polymorpha: A Resource for Invasive Species Research.</title>
        <authorList>
            <person name="McCartney M.A."/>
            <person name="Auch B."/>
            <person name="Kono T."/>
            <person name="Mallez S."/>
            <person name="Zhang Y."/>
            <person name="Obille A."/>
            <person name="Becker A."/>
            <person name="Abrahante J.E."/>
            <person name="Garbe J."/>
            <person name="Badalamenti J.P."/>
            <person name="Herman A."/>
            <person name="Mangelson H."/>
            <person name="Liachko I."/>
            <person name="Sullivan S."/>
            <person name="Sone E.D."/>
            <person name="Koren S."/>
            <person name="Silverstein K.A.T."/>
            <person name="Beckman K.B."/>
            <person name="Gohl D.M."/>
        </authorList>
    </citation>
    <scope>NUCLEOTIDE SEQUENCE</scope>
    <source>
        <strain evidence="3">Duluth1</strain>
        <tissue evidence="3">Whole animal</tissue>
    </source>
</reference>
<reference evidence="3" key="2">
    <citation type="submission" date="2020-11" db="EMBL/GenBank/DDBJ databases">
        <authorList>
            <person name="McCartney M.A."/>
            <person name="Auch B."/>
            <person name="Kono T."/>
            <person name="Mallez S."/>
            <person name="Becker A."/>
            <person name="Gohl D.M."/>
            <person name="Silverstein K.A.T."/>
            <person name="Koren S."/>
            <person name="Bechman K.B."/>
            <person name="Herman A."/>
            <person name="Abrahante J.E."/>
            <person name="Garbe J."/>
        </authorList>
    </citation>
    <scope>NUCLEOTIDE SEQUENCE</scope>
    <source>
        <strain evidence="3">Duluth1</strain>
        <tissue evidence="3">Whole animal</tissue>
    </source>
</reference>
<evidence type="ECO:0000313" key="3">
    <source>
        <dbReference type="EMBL" id="KAH3800557.1"/>
    </source>
</evidence>
<dbReference type="EMBL" id="JAIWYP010000007">
    <property type="protein sequence ID" value="KAH3800557.1"/>
    <property type="molecule type" value="Genomic_DNA"/>
</dbReference>
<evidence type="ECO:0000313" key="4">
    <source>
        <dbReference type="Proteomes" id="UP000828390"/>
    </source>
</evidence>
<dbReference type="AlphaFoldDB" id="A0A9D4JA45"/>
<feature type="transmembrane region" description="Helical" evidence="1">
    <location>
        <begin position="138"/>
        <end position="159"/>
    </location>
</feature>
<keyword evidence="4" id="KW-1185">Reference proteome</keyword>
<evidence type="ECO:0000256" key="2">
    <source>
        <dbReference type="SAM" id="SignalP"/>
    </source>
</evidence>
<protein>
    <submittedName>
        <fullName evidence="3">Uncharacterized protein</fullName>
    </submittedName>
</protein>
<keyword evidence="2" id="KW-0732">Signal</keyword>
<sequence>MEVCVVLLVLIYCFFTSGDVDVFIVITKCDLVQGLKRFSKAVSKEKGTEIIKAAQFKKTEEEVANVFNIKGVQKHTSIHWMSYVGDSEDDPYIANIALEFIKQMMQPKRQKNRIKLDTILLIMRLKLKLKKLKTTHKMYALCVVIGAFVAFYIIMRAIIVISRPVKVPGQASYEL</sequence>
<feature type="chain" id="PRO_5039106287" evidence="2">
    <location>
        <begin position="19"/>
        <end position="175"/>
    </location>
</feature>
<organism evidence="3 4">
    <name type="scientific">Dreissena polymorpha</name>
    <name type="common">Zebra mussel</name>
    <name type="synonym">Mytilus polymorpha</name>
    <dbReference type="NCBI Taxonomy" id="45954"/>
    <lineage>
        <taxon>Eukaryota</taxon>
        <taxon>Metazoa</taxon>
        <taxon>Spiralia</taxon>
        <taxon>Lophotrochozoa</taxon>
        <taxon>Mollusca</taxon>
        <taxon>Bivalvia</taxon>
        <taxon>Autobranchia</taxon>
        <taxon>Heteroconchia</taxon>
        <taxon>Euheterodonta</taxon>
        <taxon>Imparidentia</taxon>
        <taxon>Neoheterodontei</taxon>
        <taxon>Myida</taxon>
        <taxon>Dreissenoidea</taxon>
        <taxon>Dreissenidae</taxon>
        <taxon>Dreissena</taxon>
    </lineage>
</organism>
<keyword evidence="1" id="KW-0472">Membrane</keyword>